<evidence type="ECO:0000313" key="5">
    <source>
        <dbReference type="WBParaSite" id="ECPE_0000238101-mRNA-1"/>
    </source>
</evidence>
<evidence type="ECO:0000256" key="1">
    <source>
        <dbReference type="SAM" id="MobiDB-lite"/>
    </source>
</evidence>
<keyword evidence="2" id="KW-0812">Transmembrane</keyword>
<reference evidence="3 4" key="2">
    <citation type="submission" date="2018-11" db="EMBL/GenBank/DDBJ databases">
        <authorList>
            <consortium name="Pathogen Informatics"/>
        </authorList>
    </citation>
    <scope>NUCLEOTIDE SEQUENCE [LARGE SCALE GENOMIC DNA]</scope>
    <source>
        <strain evidence="3 4">Egypt</strain>
    </source>
</reference>
<feature type="region of interest" description="Disordered" evidence="1">
    <location>
        <begin position="1177"/>
        <end position="1252"/>
    </location>
</feature>
<dbReference type="Proteomes" id="UP000272942">
    <property type="component" value="Unassembled WGS sequence"/>
</dbReference>
<feature type="transmembrane region" description="Helical" evidence="2">
    <location>
        <begin position="145"/>
        <end position="169"/>
    </location>
</feature>
<proteinExistence type="predicted"/>
<protein>
    <submittedName>
        <fullName evidence="5">PHM7_cyt domain-containing protein</fullName>
    </submittedName>
</protein>
<feature type="transmembrane region" description="Helical" evidence="2">
    <location>
        <begin position="880"/>
        <end position="899"/>
    </location>
</feature>
<feature type="compositionally biased region" description="Polar residues" evidence="1">
    <location>
        <begin position="723"/>
        <end position="739"/>
    </location>
</feature>
<dbReference type="WBParaSite" id="ECPE_0000238101-mRNA-1">
    <property type="protein sequence ID" value="ECPE_0000238101-mRNA-1"/>
    <property type="gene ID" value="ECPE_0000238101"/>
</dbReference>
<evidence type="ECO:0000313" key="3">
    <source>
        <dbReference type="EMBL" id="VDP66292.1"/>
    </source>
</evidence>
<organism evidence="5">
    <name type="scientific">Echinostoma caproni</name>
    <dbReference type="NCBI Taxonomy" id="27848"/>
    <lineage>
        <taxon>Eukaryota</taxon>
        <taxon>Metazoa</taxon>
        <taxon>Spiralia</taxon>
        <taxon>Lophotrochozoa</taxon>
        <taxon>Platyhelminthes</taxon>
        <taxon>Trematoda</taxon>
        <taxon>Digenea</taxon>
        <taxon>Plagiorchiida</taxon>
        <taxon>Echinostomata</taxon>
        <taxon>Echinostomatoidea</taxon>
        <taxon>Echinostomatidae</taxon>
        <taxon>Echinostoma</taxon>
    </lineage>
</organism>
<feature type="region of interest" description="Disordered" evidence="1">
    <location>
        <begin position="717"/>
        <end position="753"/>
    </location>
</feature>
<keyword evidence="2" id="KW-0472">Membrane</keyword>
<dbReference type="OrthoDB" id="6239287at2759"/>
<reference evidence="5" key="1">
    <citation type="submission" date="2016-06" db="UniProtKB">
        <authorList>
            <consortium name="WormBaseParasite"/>
        </authorList>
    </citation>
    <scope>IDENTIFICATION</scope>
</reference>
<feature type="transmembrane region" description="Helical" evidence="2">
    <location>
        <begin position="1110"/>
        <end position="1133"/>
    </location>
</feature>
<keyword evidence="2" id="KW-1133">Transmembrane helix</keyword>
<sequence length="1315" mass="148991">MSFKRKRTSDMKDGGGHVTGTPAFINLNVKRRTDDLLLAHHDFVIFPAHASELTLRTSEKYEKFELNYTFIDVVTQLEEDQITSGEPFLHVTITDCGFSRSFGLQLSSKDNKRGRGKRLQLHSQMADDMSLVRGSTMDNQRWATYAPLFIISSCVGTTYLLVCLVYTLIRHFSFTDSKYTVHARVVSRGEQGDSVTVHKIPLAPQSFRFNRGGEQLYSSRSAADDGLYYGEGQYETNQYNPAVIRLNSTNWHRLQTTESRPWAIYSTRSRSNAIPVRRVLLFAHLAFRVFYTFLFTFSVAVSLIFSLQPATRPNASELVFQRRRMLGPLLRLQAESRWLESFAEQELRRQLDYVDRMKVACQHAVGVEITDAVREMRQLVQDTLDKWHYDAKANDYDEGGKQRQTEELGNGISESHMLINKYFAQQRQSLDKYRVQTEQAFDYRVTNFYRAYAQLLDNTYNSGWLRYVQRMLNTSLKSDSTVLERDSLGMSRDSALFDAYDHTRWRGTLHSHYLMAQQNSGLDTKHVTMMTYMGFQQAEFVHFLPLQLKQELKRVFLSNQYRPQVLPPDLVKATEPVGLTDRQVYSTDVGGAQKPPVGSTVERTFLSTNDMHHVEVSRDSSLLEAEYTSTTESTELTFRRGRWTNETLSPRILGQVHALSLTELRLVLLVVDFFIIICRFYHTFLSLRNLWFGQKIHVDAASLLTVRSGAESATGTLLHASPSLGTNNRRGRLSHTTDNGDGVIRSSKSTGLGRHSSSKLALLQELSKQNNRYECTHVDQEQQADLMADQEVSELDPTSEKTTRDKPSDMSVQAQPLHSNMRSLFAAYQCFPTNPHIVFRTEPLPLEAALALPPPPSLGPEQNVGCLLGIRVTCCRQSHYLCAVVGITVVLALFGLLILQEQRVLVQPTNVDHRVWRERTTNQVSKTVGQTATLRLSLQLSAAQFHYENIIEEQAKRLNGEWLMWTKSKELSMRRRLLSYTSRFKHDFSFFDRQIKAESELIAAATARLTKDATGKPDRSLPRTNSSAELTSTTRLNSELLFRQQICHFLPVVPVRMPNTAQQEIKSPTRFSNEVDYKKMSVQNLLWTALISRAVDFDWSSLEQARQLSVTALLVAIGMLGCVGIVDICGWMVQLRYLNPLYKTARSGEASHTSRSELQSGCSNLIPVDPDHIVLVSPQPPPIIPYPEEEEQNGDQQRLPVRPPASPTAQTHSSLLGLDSPLAGPKRTSLKTSWTQQQQQQHHHNQQQQQQPQLPLTAFYVDPNLVLTSNTIHGLPLAVSSQSVPIYIAHTPGSPIVIAPTSGMSPTQTRTTQST</sequence>
<keyword evidence="4" id="KW-1185">Reference proteome</keyword>
<gene>
    <name evidence="3" type="ORF">ECPE_LOCUS2381</name>
</gene>
<feature type="compositionally biased region" description="Basic and acidic residues" evidence="1">
    <location>
        <begin position="798"/>
        <end position="808"/>
    </location>
</feature>
<feature type="compositionally biased region" description="Low complexity" evidence="1">
    <location>
        <begin position="1236"/>
        <end position="1252"/>
    </location>
</feature>
<feature type="region of interest" description="Disordered" evidence="1">
    <location>
        <begin position="788"/>
        <end position="811"/>
    </location>
</feature>
<accession>A0A183A5Z6</accession>
<evidence type="ECO:0000313" key="4">
    <source>
        <dbReference type="Proteomes" id="UP000272942"/>
    </source>
</evidence>
<dbReference type="EMBL" id="UZAN01039578">
    <property type="protein sequence ID" value="VDP66292.1"/>
    <property type="molecule type" value="Genomic_DNA"/>
</dbReference>
<feature type="transmembrane region" description="Helical" evidence="2">
    <location>
        <begin position="279"/>
        <end position="305"/>
    </location>
</feature>
<name>A0A183A5Z6_9TREM</name>
<evidence type="ECO:0000256" key="2">
    <source>
        <dbReference type="SAM" id="Phobius"/>
    </source>
</evidence>